<reference evidence="1 2" key="1">
    <citation type="submission" date="2018-08" db="EMBL/GenBank/DDBJ databases">
        <title>Genomic investigation of the strawberry pathogen Phytophthora fragariae indicates pathogenicity is determined by transcriptional variation in three key races.</title>
        <authorList>
            <person name="Adams T.M."/>
            <person name="Armitage A.D."/>
            <person name="Sobczyk M.K."/>
            <person name="Bates H.J."/>
            <person name="Dunwell J.M."/>
            <person name="Nellist C.F."/>
            <person name="Harrison R.J."/>
        </authorList>
    </citation>
    <scope>NUCLEOTIDE SEQUENCE [LARGE SCALE GENOMIC DNA]</scope>
    <source>
        <strain evidence="1 2">NOV-71</strain>
    </source>
</reference>
<dbReference type="InterPro" id="IPR036770">
    <property type="entry name" value="Ankyrin_rpt-contain_sf"/>
</dbReference>
<dbReference type="Gene3D" id="1.25.40.20">
    <property type="entry name" value="Ankyrin repeat-containing domain"/>
    <property type="match status" value="5"/>
</dbReference>
<dbReference type="AlphaFoldDB" id="A0A6A3R381"/>
<protein>
    <submittedName>
        <fullName evidence="1">Uncharacterized protein</fullName>
    </submittedName>
</protein>
<dbReference type="PANTHER" id="PTHR46586:SF3">
    <property type="entry name" value="ANKYRIN REPEAT-CONTAINING PROTEIN"/>
    <property type="match status" value="1"/>
</dbReference>
<dbReference type="InterPro" id="IPR052050">
    <property type="entry name" value="SecEffector_AnkRepeat"/>
</dbReference>
<comment type="caution">
    <text evidence="1">The sequence shown here is derived from an EMBL/GenBank/DDBJ whole genome shotgun (WGS) entry which is preliminary data.</text>
</comment>
<dbReference type="EMBL" id="QXFZ01001702">
    <property type="protein sequence ID" value="KAE9086301.1"/>
    <property type="molecule type" value="Genomic_DNA"/>
</dbReference>
<proteinExistence type="predicted"/>
<dbReference type="Proteomes" id="UP000441208">
    <property type="component" value="Unassembled WGS sequence"/>
</dbReference>
<accession>A0A6A3R381</accession>
<dbReference type="SMART" id="SM00248">
    <property type="entry name" value="ANK"/>
    <property type="match status" value="6"/>
</dbReference>
<dbReference type="InterPro" id="IPR002110">
    <property type="entry name" value="Ankyrin_rpt"/>
</dbReference>
<sequence length="705" mass="80476">MKQTQRIRTATWVVCKDRLPAAGGWLPHVMRCIDDYLAGSLSHKALTAACEAGVSEHPLEYILWNTAPVWKEAVKAAVRGDHIHVLHWMTGHDDDRGPWKADFDHVLELAATHGHLDVVKWLFELGMEWHMWQKTGEDSKGYIPKSWLYRHCTTHALSLAAQHGHLEAVKWIYGARTHTCIMFYSPMSQAVAHGHLAIVQWLHSVNDERCSAEAIDDAAENGHLEVLQWLDANHLFRCRTATMSRAAASGHLEVVKWLHRAHHECCSDDALSLAARNSHLELCGWLYENVYRKCQSAVESMNAVYPAAAGRLDVLRCMYGRFPRSFSSGAMDAAAADGHMDVIKWLHVYRNDGCTAFAPIDAARNGHLEVLKWLYTHYPYTFGPKLSKVISRAAENGHLDVVRWLQENRPEQGPTHALYFAATEGHLDIFLYLLEHRTEGFSSIVFLDAQYIEVLCHFNSDDRGDRRSNRATSDQLKMLQTLFERRPAFVQDCLRNLAYIACTRGNIAIMDWVMPLGIKLNSTEPICDAVFRGDVKMLQWFFENGFEITDPDLVKVAVQYKQLEVARWLSEHGYALDSLELVKIAGIKMNVPIMRWLVEHGPPLDISTATTLVLENRHIEIAWWVNEKDRGQLVLEPLDNNDQTVVWWILVHAQFVDESARRSICDAIQQSPKDVQQWFEENMREVEACCWCSLTSIDRRNGEAE</sequence>
<organism evidence="1 2">
    <name type="scientific">Phytophthora fragariae</name>
    <dbReference type="NCBI Taxonomy" id="53985"/>
    <lineage>
        <taxon>Eukaryota</taxon>
        <taxon>Sar</taxon>
        <taxon>Stramenopiles</taxon>
        <taxon>Oomycota</taxon>
        <taxon>Peronosporomycetes</taxon>
        <taxon>Peronosporales</taxon>
        <taxon>Peronosporaceae</taxon>
        <taxon>Phytophthora</taxon>
    </lineage>
</organism>
<name>A0A6A3R381_9STRA</name>
<dbReference type="SUPFAM" id="SSF48403">
    <property type="entry name" value="Ankyrin repeat"/>
    <property type="match status" value="2"/>
</dbReference>
<dbReference type="Pfam" id="PF12796">
    <property type="entry name" value="Ank_2"/>
    <property type="match status" value="2"/>
</dbReference>
<dbReference type="PANTHER" id="PTHR46586">
    <property type="entry name" value="ANKYRIN REPEAT-CONTAINING PROTEIN"/>
    <property type="match status" value="1"/>
</dbReference>
<evidence type="ECO:0000313" key="2">
    <source>
        <dbReference type="Proteomes" id="UP000441208"/>
    </source>
</evidence>
<evidence type="ECO:0000313" key="1">
    <source>
        <dbReference type="EMBL" id="KAE9086301.1"/>
    </source>
</evidence>
<gene>
    <name evidence="1" type="ORF">PF007_g20825</name>
</gene>